<feature type="domain" description="GGDEF" evidence="1">
    <location>
        <begin position="16"/>
        <end position="149"/>
    </location>
</feature>
<keyword evidence="3" id="KW-1185">Reference proteome</keyword>
<accession>A0A1H3JZY4</accession>
<dbReference type="InterPro" id="IPR000160">
    <property type="entry name" value="GGDEF_dom"/>
</dbReference>
<evidence type="ECO:0000313" key="3">
    <source>
        <dbReference type="Proteomes" id="UP000199230"/>
    </source>
</evidence>
<evidence type="ECO:0000313" key="2">
    <source>
        <dbReference type="EMBL" id="SDY44824.1"/>
    </source>
</evidence>
<name>A0A1H3JZY4_9FIRM</name>
<protein>
    <submittedName>
        <fullName evidence="2">Diguanylate cyclase (GGDEF) domain-containing protein</fullName>
    </submittedName>
</protein>
<dbReference type="NCBIfam" id="TIGR00254">
    <property type="entry name" value="GGDEF"/>
    <property type="match status" value="1"/>
</dbReference>
<dbReference type="Gene3D" id="3.30.70.270">
    <property type="match status" value="1"/>
</dbReference>
<dbReference type="SUPFAM" id="SSF55073">
    <property type="entry name" value="Nucleotide cyclase"/>
    <property type="match status" value="1"/>
</dbReference>
<dbReference type="PROSITE" id="PS50887">
    <property type="entry name" value="GGDEF"/>
    <property type="match status" value="1"/>
</dbReference>
<dbReference type="Pfam" id="PF00990">
    <property type="entry name" value="GGDEF"/>
    <property type="match status" value="1"/>
</dbReference>
<dbReference type="AlphaFoldDB" id="A0A1H3JZY4"/>
<organism evidence="2 3">
    <name type="scientific">Tindallia californiensis</name>
    <dbReference type="NCBI Taxonomy" id="159292"/>
    <lineage>
        <taxon>Bacteria</taxon>
        <taxon>Bacillati</taxon>
        <taxon>Bacillota</taxon>
        <taxon>Clostridia</taxon>
        <taxon>Peptostreptococcales</taxon>
        <taxon>Tindalliaceae</taxon>
        <taxon>Tindallia</taxon>
    </lineage>
</organism>
<dbReference type="SMART" id="SM00267">
    <property type="entry name" value="GGDEF"/>
    <property type="match status" value="1"/>
</dbReference>
<dbReference type="PANTHER" id="PTHR45138">
    <property type="entry name" value="REGULATORY COMPONENTS OF SENSORY TRANSDUCTION SYSTEM"/>
    <property type="match status" value="1"/>
</dbReference>
<dbReference type="InterPro" id="IPR029787">
    <property type="entry name" value="Nucleotide_cyclase"/>
</dbReference>
<evidence type="ECO:0000259" key="1">
    <source>
        <dbReference type="PROSITE" id="PS50887"/>
    </source>
</evidence>
<gene>
    <name evidence="2" type="ORF">SAMN05192546_102154</name>
</gene>
<reference evidence="2 3" key="1">
    <citation type="submission" date="2016-10" db="EMBL/GenBank/DDBJ databases">
        <authorList>
            <person name="de Groot N.N."/>
        </authorList>
    </citation>
    <scope>NUCLEOTIDE SEQUENCE [LARGE SCALE GENOMIC DNA]</scope>
    <source>
        <strain evidence="2 3">APO</strain>
    </source>
</reference>
<dbReference type="CDD" id="cd01949">
    <property type="entry name" value="GGDEF"/>
    <property type="match status" value="1"/>
</dbReference>
<dbReference type="InterPro" id="IPR043128">
    <property type="entry name" value="Rev_trsase/Diguanyl_cyclase"/>
</dbReference>
<dbReference type="EMBL" id="FNPV01000002">
    <property type="protein sequence ID" value="SDY44824.1"/>
    <property type="molecule type" value="Genomic_DNA"/>
</dbReference>
<dbReference type="Proteomes" id="UP000199230">
    <property type="component" value="Unassembled WGS sequence"/>
</dbReference>
<proteinExistence type="predicted"/>
<dbReference type="PANTHER" id="PTHR45138:SF9">
    <property type="entry name" value="DIGUANYLATE CYCLASE DGCM-RELATED"/>
    <property type="match status" value="1"/>
</dbReference>
<dbReference type="InterPro" id="IPR050469">
    <property type="entry name" value="Diguanylate_Cyclase"/>
</dbReference>
<dbReference type="STRING" id="159292.SAMN05192546_102154"/>
<sequence>MELSMKEFEEATKNQEAFAVLILDIDRFKMVNDGWGHSAGDAVIRELGGLMKTWFHESNVLGRLGGEEFGVLIPKCSMAEAIDIADGFREELARTDIAYDNQIIKVTISVGVSVYTEGVETFGEILRSADEALYQSKIDGRNRVSQKVAGLRER</sequence>
<dbReference type="GO" id="GO:0052621">
    <property type="term" value="F:diguanylate cyclase activity"/>
    <property type="evidence" value="ECO:0007669"/>
    <property type="project" value="TreeGrafter"/>
</dbReference>